<dbReference type="AlphaFoldDB" id="A0A319D6H7"/>
<feature type="repeat" description="ANK" evidence="3">
    <location>
        <begin position="349"/>
        <end position="373"/>
    </location>
</feature>
<dbReference type="PROSITE" id="PS50297">
    <property type="entry name" value="ANK_REP_REGION"/>
    <property type="match status" value="6"/>
</dbReference>
<dbReference type="InterPro" id="IPR002110">
    <property type="entry name" value="Ankyrin_rpt"/>
</dbReference>
<keyword evidence="1" id="KW-0677">Repeat</keyword>
<evidence type="ECO:0000259" key="4">
    <source>
        <dbReference type="Pfam" id="PF12937"/>
    </source>
</evidence>
<dbReference type="Pfam" id="PF12796">
    <property type="entry name" value="Ank_2"/>
    <property type="match status" value="3"/>
</dbReference>
<dbReference type="InterPro" id="IPR001810">
    <property type="entry name" value="F-box_dom"/>
</dbReference>
<dbReference type="EMBL" id="KZ825907">
    <property type="protein sequence ID" value="PYH92791.1"/>
    <property type="molecule type" value="Genomic_DNA"/>
</dbReference>
<dbReference type="Pfam" id="PF12937">
    <property type="entry name" value="F-box-like"/>
    <property type="match status" value="1"/>
</dbReference>
<gene>
    <name evidence="5" type="ORF">BO71DRAFT_442217</name>
</gene>
<protein>
    <submittedName>
        <fullName evidence="5">Ankyrin</fullName>
    </submittedName>
</protein>
<feature type="repeat" description="ANK" evidence="3">
    <location>
        <begin position="550"/>
        <end position="582"/>
    </location>
</feature>
<evidence type="ECO:0000313" key="6">
    <source>
        <dbReference type="Proteomes" id="UP000247810"/>
    </source>
</evidence>
<dbReference type="Pfam" id="PF00023">
    <property type="entry name" value="Ank"/>
    <property type="match status" value="2"/>
</dbReference>
<dbReference type="PANTHER" id="PTHR24198:SF165">
    <property type="entry name" value="ANKYRIN REPEAT-CONTAINING PROTEIN-RELATED"/>
    <property type="match status" value="1"/>
</dbReference>
<reference evidence="5 6" key="1">
    <citation type="submission" date="2018-02" db="EMBL/GenBank/DDBJ databases">
        <title>The genomes of Aspergillus section Nigri reveals drivers in fungal speciation.</title>
        <authorList>
            <consortium name="DOE Joint Genome Institute"/>
            <person name="Vesth T.C."/>
            <person name="Nybo J."/>
            <person name="Theobald S."/>
            <person name="Brandl J."/>
            <person name="Frisvad J.C."/>
            <person name="Nielsen K.F."/>
            <person name="Lyhne E.K."/>
            <person name="Kogle M.E."/>
            <person name="Kuo A."/>
            <person name="Riley R."/>
            <person name="Clum A."/>
            <person name="Nolan M."/>
            <person name="Lipzen A."/>
            <person name="Salamov A."/>
            <person name="Henrissat B."/>
            <person name="Wiebenga A."/>
            <person name="De vries R.P."/>
            <person name="Grigoriev I.V."/>
            <person name="Mortensen U.H."/>
            <person name="Andersen M.R."/>
            <person name="Baker S.E."/>
        </authorList>
    </citation>
    <scope>NUCLEOTIDE SEQUENCE [LARGE SCALE GENOMIC DNA]</scope>
    <source>
        <strain evidence="5 6">CBS 707.79</strain>
    </source>
</reference>
<dbReference type="PROSITE" id="PS50088">
    <property type="entry name" value="ANK_REPEAT"/>
    <property type="match status" value="6"/>
</dbReference>
<dbReference type="VEuPathDB" id="FungiDB:BO71DRAFT_442217"/>
<feature type="repeat" description="ANK" evidence="3">
    <location>
        <begin position="155"/>
        <end position="187"/>
    </location>
</feature>
<feature type="repeat" description="ANK" evidence="3">
    <location>
        <begin position="260"/>
        <end position="293"/>
    </location>
</feature>
<feature type="repeat" description="ANK" evidence="3">
    <location>
        <begin position="188"/>
        <end position="220"/>
    </location>
</feature>
<keyword evidence="6" id="KW-1185">Reference proteome</keyword>
<proteinExistence type="predicted"/>
<dbReference type="PANTHER" id="PTHR24198">
    <property type="entry name" value="ANKYRIN REPEAT AND PROTEIN KINASE DOMAIN-CONTAINING PROTEIN"/>
    <property type="match status" value="1"/>
</dbReference>
<dbReference type="SUPFAM" id="SSF81383">
    <property type="entry name" value="F-box domain"/>
    <property type="match status" value="1"/>
</dbReference>
<accession>A0A319D6H7</accession>
<dbReference type="STRING" id="1448320.A0A319D6H7"/>
<feature type="repeat" description="ANK" evidence="3">
    <location>
        <begin position="451"/>
        <end position="483"/>
    </location>
</feature>
<dbReference type="InterPro" id="IPR036770">
    <property type="entry name" value="Ankyrin_rpt-contain_sf"/>
</dbReference>
<keyword evidence="2 3" id="KW-0040">ANK repeat</keyword>
<dbReference type="SUPFAM" id="SSF48403">
    <property type="entry name" value="Ankyrin repeat"/>
    <property type="match status" value="2"/>
</dbReference>
<dbReference type="InterPro" id="IPR036047">
    <property type="entry name" value="F-box-like_dom_sf"/>
</dbReference>
<evidence type="ECO:0000256" key="2">
    <source>
        <dbReference type="ARBA" id="ARBA00023043"/>
    </source>
</evidence>
<dbReference type="SMART" id="SM00248">
    <property type="entry name" value="ANK"/>
    <property type="match status" value="10"/>
</dbReference>
<feature type="domain" description="F-box" evidence="4">
    <location>
        <begin position="5"/>
        <end position="41"/>
    </location>
</feature>
<dbReference type="OrthoDB" id="366390at2759"/>
<evidence type="ECO:0000256" key="1">
    <source>
        <dbReference type="ARBA" id="ARBA00022737"/>
    </source>
</evidence>
<evidence type="ECO:0000256" key="3">
    <source>
        <dbReference type="PROSITE-ProRule" id="PRU00023"/>
    </source>
</evidence>
<organism evidence="5 6">
    <name type="scientific">Aspergillus ellipticus CBS 707.79</name>
    <dbReference type="NCBI Taxonomy" id="1448320"/>
    <lineage>
        <taxon>Eukaryota</taxon>
        <taxon>Fungi</taxon>
        <taxon>Dikarya</taxon>
        <taxon>Ascomycota</taxon>
        <taxon>Pezizomycotina</taxon>
        <taxon>Eurotiomycetes</taxon>
        <taxon>Eurotiomycetidae</taxon>
        <taxon>Eurotiales</taxon>
        <taxon>Aspergillaceae</taxon>
        <taxon>Aspergillus</taxon>
        <taxon>Aspergillus subgen. Circumdati</taxon>
    </lineage>
</organism>
<dbReference type="Proteomes" id="UP000247810">
    <property type="component" value="Unassembled WGS sequence"/>
</dbReference>
<dbReference type="Gene3D" id="1.25.40.20">
    <property type="entry name" value="Ankyrin repeat-containing domain"/>
    <property type="match status" value="3"/>
</dbReference>
<name>A0A319D6H7_9EURO</name>
<sequence>MATLLRLPPELLLLICRGLGELEDVLRLECTCRHLRAFLNVPRNFKAIVSDITSGFLLSHLDIDETIYSGIALLVEEIENLSRVNLSDIMCRWQAMKILGEDASIEAYHTALALVGDCPEEAAGQPLSWAVSQDHEAMVRLLLQKDIDVEEHDERGGIPLGIAAGKGSQAMVRLLLELGAPIDSQNSLGLTPLATAALRGQTPMMELLLNHGAKLDTVDSTGATPLAYAAWSCNESAFLWMLDWCCSHGRQDLCRMADADGVTPLHIACATPCNISLLQRLIDEGADIQYLTELEESPLMSLLRTSFPAVGAISARFMAIKPHKLPPEEMLERAKLLTTPKLLMTPTEAGKLPLHYAAQRSDPALIDYLVSRGDRRALNHKARHGITPLMIALDVGNEEGAECLLRYPDIEFQGREGMLTEMHLAVKYCTPRMISILASHQRSLLNMKDAKGRTPLSLAIQKRRLAHFELLLKEGADVRIATADGSDPLSCATEVEDGLPFYELLVDSDLVKVDAEANSPLHRAVLGLSVQKVRDQLASSETDVRAVNLVGDTALHVAVQNSNVNVVEAMVEALLTSEVSDSCTLAQIPNYGGKTALDLALERGRGPTIALLVQPKWNATTGLPHPPTEWIERWSDEEWYSDLQRILKQSRFNDPAYQLLLRKQWGSSVKVHRYTSGDYFDHTEGPSFLSIGIPADGVRSPVRRIIFTIVSHDQGWSNDNPMNLRTRGTYIGSRTWFDAVLERSRPAKIVAPFRKIVSNVHTCKTYRKHTVVWSLEDKSPGLADYLKDIQPGDFLHVFPRTDQRGWMNYIREMAIELFYEQEGKQE</sequence>
<evidence type="ECO:0000313" key="5">
    <source>
        <dbReference type="EMBL" id="PYH92791.1"/>
    </source>
</evidence>